<protein>
    <submittedName>
        <fullName evidence="2">Uncharacterized protein</fullName>
    </submittedName>
</protein>
<comment type="caution">
    <text evidence="2">The sequence shown here is derived from an EMBL/GenBank/DDBJ whole genome shotgun (WGS) entry which is preliminary data.</text>
</comment>
<dbReference type="EMBL" id="QGKX02000088">
    <property type="protein sequence ID" value="KAF3587708.1"/>
    <property type="molecule type" value="Genomic_DNA"/>
</dbReference>
<evidence type="ECO:0000313" key="2">
    <source>
        <dbReference type="EMBL" id="KAF3587708.1"/>
    </source>
</evidence>
<dbReference type="AlphaFoldDB" id="A0A8S9S4V6"/>
<name>A0A8S9S4V6_BRACR</name>
<dbReference type="Proteomes" id="UP000712600">
    <property type="component" value="Unassembled WGS sequence"/>
</dbReference>
<proteinExistence type="predicted"/>
<evidence type="ECO:0000313" key="3">
    <source>
        <dbReference type="Proteomes" id="UP000712600"/>
    </source>
</evidence>
<gene>
    <name evidence="2" type="ORF">F2Q69_00029613</name>
</gene>
<reference evidence="2" key="1">
    <citation type="submission" date="2019-12" db="EMBL/GenBank/DDBJ databases">
        <title>Genome sequencing and annotation of Brassica cretica.</title>
        <authorList>
            <person name="Studholme D.J."/>
            <person name="Sarris P."/>
        </authorList>
    </citation>
    <scope>NUCLEOTIDE SEQUENCE</scope>
    <source>
        <strain evidence="2">PFS-109/04</strain>
        <tissue evidence="2">Leaf</tissue>
    </source>
</reference>
<feature type="region of interest" description="Disordered" evidence="1">
    <location>
        <begin position="1"/>
        <end position="30"/>
    </location>
</feature>
<organism evidence="2 3">
    <name type="scientific">Brassica cretica</name>
    <name type="common">Mustard</name>
    <dbReference type="NCBI Taxonomy" id="69181"/>
    <lineage>
        <taxon>Eukaryota</taxon>
        <taxon>Viridiplantae</taxon>
        <taxon>Streptophyta</taxon>
        <taxon>Embryophyta</taxon>
        <taxon>Tracheophyta</taxon>
        <taxon>Spermatophyta</taxon>
        <taxon>Magnoliopsida</taxon>
        <taxon>eudicotyledons</taxon>
        <taxon>Gunneridae</taxon>
        <taxon>Pentapetalae</taxon>
        <taxon>rosids</taxon>
        <taxon>malvids</taxon>
        <taxon>Brassicales</taxon>
        <taxon>Brassicaceae</taxon>
        <taxon>Brassiceae</taxon>
        <taxon>Brassica</taxon>
    </lineage>
</organism>
<evidence type="ECO:0000256" key="1">
    <source>
        <dbReference type="SAM" id="MobiDB-lite"/>
    </source>
</evidence>
<sequence length="254" mass="28810">MSNNNSITWRNGGEEAIGRDEDGDNGVTHSHPRSIKSWTLSCLSLPDMKPWVLGDGEMASYIVRKFKKRRLCVHGSHTVHDPFWIFDVNSSPHLFGFNLRTLTGSCTLWRTMVILEPFESFELAFQFHQFEVNPMVRSEVMPVLLKSGHSSSREEEAIDSVNQVSNHTIHPVSDNIVHPDTVHLDIVHHTSINTVHHPSINTGHSPSFDTVYHGTVHPMTNTTCWETKKIKVLILKLDENGMLRDEEGRTRNSA</sequence>
<accession>A0A8S9S4V6</accession>